<proteinExistence type="predicted"/>
<keyword evidence="4" id="KW-1185">Reference proteome</keyword>
<sequence>MPLPEPESQNLLTVAIVVAGLLLFCLFVLLRISWRLARIEKGLGGQPEASRRSEKSEKSDSGETPDMSGPFGKFLSERPELIQASKSEQFAAYRKWRKDQGLNWEGR</sequence>
<evidence type="ECO:0000313" key="4">
    <source>
        <dbReference type="Proteomes" id="UP000676169"/>
    </source>
</evidence>
<protein>
    <submittedName>
        <fullName evidence="3">Uncharacterized protein</fullName>
    </submittedName>
</protein>
<dbReference type="RefSeq" id="WP_211629959.1">
    <property type="nucleotide sequence ID" value="NZ_CP073100.1"/>
</dbReference>
<dbReference type="Proteomes" id="UP000676169">
    <property type="component" value="Chromosome"/>
</dbReference>
<keyword evidence="2" id="KW-0472">Membrane</keyword>
<keyword evidence="2" id="KW-0812">Transmembrane</keyword>
<dbReference type="KEGG" id="lamb:KBB96_13430"/>
<accession>A0A975G7S9</accession>
<evidence type="ECO:0000256" key="1">
    <source>
        <dbReference type="SAM" id="MobiDB-lite"/>
    </source>
</evidence>
<evidence type="ECO:0000313" key="3">
    <source>
        <dbReference type="EMBL" id="QUE49870.1"/>
    </source>
</evidence>
<feature type="region of interest" description="Disordered" evidence="1">
    <location>
        <begin position="43"/>
        <end position="74"/>
    </location>
</feature>
<dbReference type="AlphaFoldDB" id="A0A975G7S9"/>
<feature type="compositionally biased region" description="Basic and acidic residues" evidence="1">
    <location>
        <begin position="49"/>
        <end position="61"/>
    </location>
</feature>
<evidence type="ECO:0000256" key="2">
    <source>
        <dbReference type="SAM" id="Phobius"/>
    </source>
</evidence>
<organism evidence="3 4">
    <name type="scientific">Luteolibacter ambystomatis</name>
    <dbReference type="NCBI Taxonomy" id="2824561"/>
    <lineage>
        <taxon>Bacteria</taxon>
        <taxon>Pseudomonadati</taxon>
        <taxon>Verrucomicrobiota</taxon>
        <taxon>Verrucomicrobiia</taxon>
        <taxon>Verrucomicrobiales</taxon>
        <taxon>Verrucomicrobiaceae</taxon>
        <taxon>Luteolibacter</taxon>
    </lineage>
</organism>
<name>A0A975G7S9_9BACT</name>
<feature type="transmembrane region" description="Helical" evidence="2">
    <location>
        <begin position="12"/>
        <end position="32"/>
    </location>
</feature>
<keyword evidence="2" id="KW-1133">Transmembrane helix</keyword>
<gene>
    <name evidence="3" type="ORF">KBB96_13430</name>
</gene>
<dbReference type="EMBL" id="CP073100">
    <property type="protein sequence ID" value="QUE49870.1"/>
    <property type="molecule type" value="Genomic_DNA"/>
</dbReference>
<reference evidence="3" key="1">
    <citation type="submission" date="2021-04" db="EMBL/GenBank/DDBJ databases">
        <title>Luteolibacter sp. 32A isolated from the skin of an Anderson's salamander (Ambystoma andersonii).</title>
        <authorList>
            <person name="Spergser J."/>
            <person name="Busse H.-J."/>
        </authorList>
    </citation>
    <scope>NUCLEOTIDE SEQUENCE</scope>
    <source>
        <strain evidence="3">32A</strain>
    </source>
</reference>